<protein>
    <recommendedName>
        <fullName evidence="3">Methyltransferase type 11 domain-containing protein</fullName>
    </recommendedName>
</protein>
<keyword evidence="2" id="KW-1185">Reference proteome</keyword>
<dbReference type="EMBL" id="AP014946">
    <property type="protein sequence ID" value="BAT58374.1"/>
    <property type="molecule type" value="Genomic_DNA"/>
</dbReference>
<evidence type="ECO:0000313" key="2">
    <source>
        <dbReference type="Proteomes" id="UP000236884"/>
    </source>
</evidence>
<proteinExistence type="predicted"/>
<evidence type="ECO:0000313" key="1">
    <source>
        <dbReference type="EMBL" id="BAT58374.1"/>
    </source>
</evidence>
<organism evidence="1 2">
    <name type="scientific">Variibacter gotjawalensis</name>
    <dbReference type="NCBI Taxonomy" id="1333996"/>
    <lineage>
        <taxon>Bacteria</taxon>
        <taxon>Pseudomonadati</taxon>
        <taxon>Pseudomonadota</taxon>
        <taxon>Alphaproteobacteria</taxon>
        <taxon>Hyphomicrobiales</taxon>
        <taxon>Nitrobacteraceae</taxon>
        <taxon>Variibacter</taxon>
    </lineage>
</organism>
<name>A0A0S3PR21_9BRAD</name>
<dbReference type="Proteomes" id="UP000236884">
    <property type="component" value="Chromosome"/>
</dbReference>
<dbReference type="AlphaFoldDB" id="A0A0S3PR21"/>
<gene>
    <name evidence="1" type="ORF">GJW-30_1_00899</name>
</gene>
<reference evidence="1 2" key="1">
    <citation type="submission" date="2015-08" db="EMBL/GenBank/DDBJ databases">
        <title>Investigation of the bacterial diversity of lava forest soil.</title>
        <authorList>
            <person name="Lee J.S."/>
        </authorList>
    </citation>
    <scope>NUCLEOTIDE SEQUENCE [LARGE SCALE GENOMIC DNA]</scope>
    <source>
        <strain evidence="1 2">GJW-30</strain>
    </source>
</reference>
<accession>A0A0S3PR21</accession>
<evidence type="ECO:0008006" key="3">
    <source>
        <dbReference type="Google" id="ProtNLM"/>
    </source>
</evidence>
<dbReference type="KEGG" id="vgo:GJW-30_1_00899"/>
<sequence>MTGPRETTMPKMNYWTDKWDLHEDICPCDVHFNDWAEDQKLKNKLIYHFGTGTHHVIGRKQAENGSGNNVLAITASIEEYEAFIKLVSEYSKVNKQYSAYFGDIYLTNPTLLPDAFDAVTMFHLCEFFFPNTASKEYGGFTDLQLLNLFTDKTKVGGHILFYTRSIAFDKAKAVIADWEKEKKVKRVSEFKTLLVYQKTA</sequence>